<evidence type="ECO:0000256" key="2">
    <source>
        <dbReference type="SAM" id="Phobius"/>
    </source>
</evidence>
<evidence type="ECO:0000313" key="3">
    <source>
        <dbReference type="EMBL" id="KAJ8656200.1"/>
    </source>
</evidence>
<feature type="transmembrane region" description="Helical" evidence="2">
    <location>
        <begin position="87"/>
        <end position="114"/>
    </location>
</feature>
<dbReference type="RefSeq" id="XP_058341113.1">
    <property type="nucleotide sequence ID" value="XM_058488220.1"/>
</dbReference>
<comment type="caution">
    <text evidence="3">The sequence shown here is derived from an EMBL/GenBank/DDBJ whole genome shotgun (WGS) entry which is preliminary data.</text>
</comment>
<feature type="compositionally biased region" description="Polar residues" evidence="1">
    <location>
        <begin position="329"/>
        <end position="338"/>
    </location>
</feature>
<evidence type="ECO:0000256" key="1">
    <source>
        <dbReference type="SAM" id="MobiDB-lite"/>
    </source>
</evidence>
<proteinExistence type="predicted"/>
<feature type="transmembrane region" description="Helical" evidence="2">
    <location>
        <begin position="219"/>
        <end position="238"/>
    </location>
</feature>
<dbReference type="PANTHER" id="PTHR38848:SF3">
    <property type="entry name" value="G-PROTEIN COUPLED RECEPTORS FAMILY 3 PROFILE DOMAIN-CONTAINING PROTEIN"/>
    <property type="match status" value="1"/>
</dbReference>
<sequence length="338" mass="37440">MSDNTSMSADIATGGDANLVGPDVLEVGSEFISLACITVLALALGAKTNGEKLKTINYGRALVIILYFFSWAFSATSIVVVSTNNNNIISCTLGMLSCDVFYAGSKIAIYAWLIERVHLVTAVKTTRLRTCQYKFHIVLLCPYVVIFILMMTFRNIYLEPDGKCTIGLQPIASIPLLVYDFIFNLYLTWLFMKPLMSVGRNSRTNWKTSKLYRLARRTLVASLVCLLISFLNVLGVVWTHGHERGLVCLTLCTLDVTINVITVHWVTTSSSGQNGQSDTRQKNLNTTEVVTGEMTFDGDMPNHQRSMKYDLPVVHPTIRPDDDTDSAKSTDITSGGKH</sequence>
<gene>
    <name evidence="3" type="ORF">O0I10_008213</name>
</gene>
<dbReference type="PANTHER" id="PTHR38848">
    <property type="entry name" value="G-PROTEIN COUPLED RECEPTORS FAMILY 3 PROFILE DOMAIN-CONTAINING PROTEIN"/>
    <property type="match status" value="1"/>
</dbReference>
<feature type="transmembrane region" description="Helical" evidence="2">
    <location>
        <begin position="135"/>
        <end position="157"/>
    </location>
</feature>
<dbReference type="GeneID" id="83215620"/>
<dbReference type="EMBL" id="JARTCD010000042">
    <property type="protein sequence ID" value="KAJ8656200.1"/>
    <property type="molecule type" value="Genomic_DNA"/>
</dbReference>
<accession>A0AAD7UZR7</accession>
<dbReference type="AlphaFoldDB" id="A0AAD7UZR7"/>
<keyword evidence="2" id="KW-0472">Membrane</keyword>
<feature type="region of interest" description="Disordered" evidence="1">
    <location>
        <begin position="314"/>
        <end position="338"/>
    </location>
</feature>
<feature type="transmembrane region" description="Helical" evidence="2">
    <location>
        <begin position="177"/>
        <end position="198"/>
    </location>
</feature>
<name>A0AAD7UZR7_9FUNG</name>
<feature type="transmembrane region" description="Helical" evidence="2">
    <location>
        <begin position="27"/>
        <end position="46"/>
    </location>
</feature>
<dbReference type="Proteomes" id="UP001234581">
    <property type="component" value="Unassembled WGS sequence"/>
</dbReference>
<organism evidence="3 4">
    <name type="scientific">Lichtheimia ornata</name>
    <dbReference type="NCBI Taxonomy" id="688661"/>
    <lineage>
        <taxon>Eukaryota</taxon>
        <taxon>Fungi</taxon>
        <taxon>Fungi incertae sedis</taxon>
        <taxon>Mucoromycota</taxon>
        <taxon>Mucoromycotina</taxon>
        <taxon>Mucoromycetes</taxon>
        <taxon>Mucorales</taxon>
        <taxon>Lichtheimiaceae</taxon>
        <taxon>Lichtheimia</taxon>
    </lineage>
</organism>
<reference evidence="3 4" key="1">
    <citation type="submission" date="2023-03" db="EMBL/GenBank/DDBJ databases">
        <title>Genome sequence of Lichtheimia ornata CBS 291.66.</title>
        <authorList>
            <person name="Mohabir J.T."/>
            <person name="Shea T.P."/>
            <person name="Kurbessoian T."/>
            <person name="Berby B."/>
            <person name="Fontaine J."/>
            <person name="Livny J."/>
            <person name="Gnirke A."/>
            <person name="Stajich J.E."/>
            <person name="Cuomo C.A."/>
        </authorList>
    </citation>
    <scope>NUCLEOTIDE SEQUENCE [LARGE SCALE GENOMIC DNA]</scope>
    <source>
        <strain evidence="3">CBS 291.66</strain>
    </source>
</reference>
<feature type="compositionally biased region" description="Basic and acidic residues" evidence="1">
    <location>
        <begin position="318"/>
        <end position="328"/>
    </location>
</feature>
<protein>
    <submittedName>
        <fullName evidence="3">Uncharacterized protein</fullName>
    </submittedName>
</protein>
<keyword evidence="2" id="KW-1133">Transmembrane helix</keyword>
<keyword evidence="4" id="KW-1185">Reference proteome</keyword>
<feature type="transmembrane region" description="Helical" evidence="2">
    <location>
        <begin position="58"/>
        <end position="81"/>
    </location>
</feature>
<evidence type="ECO:0000313" key="4">
    <source>
        <dbReference type="Proteomes" id="UP001234581"/>
    </source>
</evidence>
<keyword evidence="2" id="KW-0812">Transmembrane</keyword>